<dbReference type="PANTHER" id="PTHR36439:SF1">
    <property type="entry name" value="DUF1697 DOMAIN-CONTAINING PROTEIN"/>
    <property type="match status" value="1"/>
</dbReference>
<keyword evidence="2" id="KW-1185">Reference proteome</keyword>
<dbReference type="EMBL" id="JQBR01000003">
    <property type="protein sequence ID" value="KRN66976.1"/>
    <property type="molecule type" value="Genomic_DNA"/>
</dbReference>
<sequence>MKYLLLLRGINVGGHHKVVMKELKASLTEIGFTNVISYINSGNLIFESEQAQMIVTQKIKKVLKENYTFPITMLVISAVDYQQDFSHVPEWWGADPSLRHNALFMLPNFDLEAVQQLKEQITIYDQIELKNQVIFWSSTFKKDFSKSIYSKLMKASFYKEVTIRNRNTALKLLQLLQD</sequence>
<dbReference type="InterPro" id="IPR012545">
    <property type="entry name" value="DUF1697"/>
</dbReference>
<comment type="caution">
    <text evidence="1">The sequence shown here is derived from an EMBL/GenBank/DDBJ whole genome shotgun (WGS) entry which is preliminary data.</text>
</comment>
<accession>A0A0R2IPD2</accession>
<dbReference type="Proteomes" id="UP000051568">
    <property type="component" value="Unassembled WGS sequence"/>
</dbReference>
<organism evidence="1 2">
    <name type="scientific">Pediococcus cellicola</name>
    <dbReference type="NCBI Taxonomy" id="319652"/>
    <lineage>
        <taxon>Bacteria</taxon>
        <taxon>Bacillati</taxon>
        <taxon>Bacillota</taxon>
        <taxon>Bacilli</taxon>
        <taxon>Lactobacillales</taxon>
        <taxon>Lactobacillaceae</taxon>
        <taxon>Pediococcus</taxon>
    </lineage>
</organism>
<evidence type="ECO:0000313" key="2">
    <source>
        <dbReference type="Proteomes" id="UP000051568"/>
    </source>
</evidence>
<name>A0A0R2IPD2_9LACO</name>
<dbReference type="Gene3D" id="3.30.70.1260">
    <property type="entry name" value="bacterial protein sp0830 like"/>
    <property type="match status" value="1"/>
</dbReference>
<proteinExistence type="predicted"/>
<gene>
    <name evidence="1" type="ORF">IV80_GL001066</name>
</gene>
<evidence type="ECO:0008006" key="3">
    <source>
        <dbReference type="Google" id="ProtNLM"/>
    </source>
</evidence>
<dbReference type="PIRSF" id="PIRSF008502">
    <property type="entry name" value="UCP008502"/>
    <property type="match status" value="1"/>
</dbReference>
<dbReference type="RefSeq" id="WP_057749732.1">
    <property type="nucleotide sequence ID" value="NZ_BJVH01000004.1"/>
</dbReference>
<dbReference type="PANTHER" id="PTHR36439">
    <property type="entry name" value="BLL4334 PROTEIN"/>
    <property type="match status" value="1"/>
</dbReference>
<dbReference type="OrthoDB" id="9806494at2"/>
<dbReference type="STRING" id="319652.IV80_GL001066"/>
<dbReference type="AlphaFoldDB" id="A0A0R2IPD2"/>
<dbReference type="PATRIC" id="fig|319652.3.peg.1075"/>
<dbReference type="SUPFAM" id="SSF160379">
    <property type="entry name" value="SP0830-like"/>
    <property type="match status" value="1"/>
</dbReference>
<protein>
    <recommendedName>
        <fullName evidence="3">DUF1697 domain-containing protein</fullName>
    </recommendedName>
</protein>
<evidence type="ECO:0000313" key="1">
    <source>
        <dbReference type="EMBL" id="KRN66976.1"/>
    </source>
</evidence>
<reference evidence="1 2" key="1">
    <citation type="journal article" date="2015" name="Genome Announc.">
        <title>Expanding the biotechnology potential of lactobacilli through comparative genomics of 213 strains and associated genera.</title>
        <authorList>
            <person name="Sun Z."/>
            <person name="Harris H.M."/>
            <person name="McCann A."/>
            <person name="Guo C."/>
            <person name="Argimon S."/>
            <person name="Zhang W."/>
            <person name="Yang X."/>
            <person name="Jeffery I.B."/>
            <person name="Cooney J.C."/>
            <person name="Kagawa T.F."/>
            <person name="Liu W."/>
            <person name="Song Y."/>
            <person name="Salvetti E."/>
            <person name="Wrobel A."/>
            <person name="Rasinkangas P."/>
            <person name="Parkhill J."/>
            <person name="Rea M.C."/>
            <person name="O'Sullivan O."/>
            <person name="Ritari J."/>
            <person name="Douillard F.P."/>
            <person name="Paul Ross R."/>
            <person name="Yang R."/>
            <person name="Briner A.E."/>
            <person name="Felis G.E."/>
            <person name="de Vos W.M."/>
            <person name="Barrangou R."/>
            <person name="Klaenhammer T.R."/>
            <person name="Caufield P.W."/>
            <person name="Cui Y."/>
            <person name="Zhang H."/>
            <person name="O'Toole P.W."/>
        </authorList>
    </citation>
    <scope>NUCLEOTIDE SEQUENCE [LARGE SCALE GENOMIC DNA]</scope>
    <source>
        <strain evidence="1 2">DSM 17757</strain>
    </source>
</reference>
<dbReference type="Gene3D" id="3.30.70.1280">
    <property type="entry name" value="SP0830-like domains"/>
    <property type="match status" value="1"/>
</dbReference>
<dbReference type="Pfam" id="PF08002">
    <property type="entry name" value="DUF1697"/>
    <property type="match status" value="1"/>
</dbReference>